<name>A0A0J8QPV8_COCIT</name>
<reference evidence="3" key="1">
    <citation type="journal article" date="2010" name="Genome Res.">
        <title>Population genomic sequencing of Coccidioides fungi reveals recent hybridization and transposon control.</title>
        <authorList>
            <person name="Neafsey D.E."/>
            <person name="Barker B.M."/>
            <person name="Sharpton T.J."/>
            <person name="Stajich J.E."/>
            <person name="Park D.J."/>
            <person name="Whiston E."/>
            <person name="Hung C.-Y."/>
            <person name="McMahan C."/>
            <person name="White J."/>
            <person name="Sykes S."/>
            <person name="Heiman D."/>
            <person name="Young S."/>
            <person name="Zeng Q."/>
            <person name="Abouelleil A."/>
            <person name="Aftuck L."/>
            <person name="Bessette D."/>
            <person name="Brown A."/>
            <person name="FitzGerald M."/>
            <person name="Lui A."/>
            <person name="Macdonald J.P."/>
            <person name="Priest M."/>
            <person name="Orbach M.J."/>
            <person name="Galgiani J.N."/>
            <person name="Kirkland T.N."/>
            <person name="Cole G.T."/>
            <person name="Birren B.W."/>
            <person name="Henn M.R."/>
            <person name="Taylor J.W."/>
            <person name="Rounsley S.D."/>
        </authorList>
    </citation>
    <scope>NUCLEOTIDE SEQUENCE [LARGE SCALE GENOMIC DNA]</scope>
    <source>
        <strain evidence="3">RMSCC 3703</strain>
    </source>
</reference>
<gene>
    <name evidence="2" type="ORF">CISG_04542</name>
</gene>
<organism evidence="2 3">
    <name type="scientific">Coccidioides immitis RMSCC 3703</name>
    <dbReference type="NCBI Taxonomy" id="454286"/>
    <lineage>
        <taxon>Eukaryota</taxon>
        <taxon>Fungi</taxon>
        <taxon>Dikarya</taxon>
        <taxon>Ascomycota</taxon>
        <taxon>Pezizomycotina</taxon>
        <taxon>Eurotiomycetes</taxon>
        <taxon>Eurotiomycetidae</taxon>
        <taxon>Onygenales</taxon>
        <taxon>Onygenaceae</taxon>
        <taxon>Coccidioides</taxon>
    </lineage>
</organism>
<accession>A0A0J8QPV8</accession>
<evidence type="ECO:0000313" key="2">
    <source>
        <dbReference type="EMBL" id="KMU74471.1"/>
    </source>
</evidence>
<dbReference type="AlphaFoldDB" id="A0A0J8QPV8"/>
<protein>
    <submittedName>
        <fullName evidence="2">Uncharacterized protein</fullName>
    </submittedName>
</protein>
<feature type="region of interest" description="Disordered" evidence="1">
    <location>
        <begin position="19"/>
        <end position="66"/>
    </location>
</feature>
<dbReference type="Proteomes" id="UP000054559">
    <property type="component" value="Unassembled WGS sequence"/>
</dbReference>
<evidence type="ECO:0000313" key="3">
    <source>
        <dbReference type="Proteomes" id="UP000054559"/>
    </source>
</evidence>
<feature type="compositionally biased region" description="Polar residues" evidence="1">
    <location>
        <begin position="22"/>
        <end position="35"/>
    </location>
</feature>
<proteinExistence type="predicted"/>
<dbReference type="EMBL" id="DS268135">
    <property type="protein sequence ID" value="KMU74471.1"/>
    <property type="molecule type" value="Genomic_DNA"/>
</dbReference>
<sequence length="134" mass="14811">MGSGETGLVFARPLPRFIARSSPGSQHKLSHSGSRPTRPLPLGNWLQKPYPPPAERRPPSTSSLAAFPLPAAIPPAPWSAKSHRPRFRPFRRLTNLRCRHGPYADGPLSFCFLNRGGTVKDSESERAFLSPPHR</sequence>
<evidence type="ECO:0000256" key="1">
    <source>
        <dbReference type="SAM" id="MobiDB-lite"/>
    </source>
</evidence>